<sequence length="98" mass="11022">MEGRHRRRFAQGGAACGCREGRKRGRPGRTGSHPGAWRRRHAIGLRWWKSLSGFPPPPPHVGKPHGTRALRFPSLAAWLHRGSPPSPFGRLHTYDVVY</sequence>
<evidence type="ECO:0000256" key="1">
    <source>
        <dbReference type="SAM" id="MobiDB-lite"/>
    </source>
</evidence>
<reference evidence="2" key="1">
    <citation type="submission" date="2021-06" db="EMBL/GenBank/DDBJ databases">
        <title>Comparative genomics, transcriptomics and evolutionary studies reveal genomic signatures of adaptation to plant cell wall in hemibiotrophic fungi.</title>
        <authorList>
            <consortium name="DOE Joint Genome Institute"/>
            <person name="Baroncelli R."/>
            <person name="Diaz J.F."/>
            <person name="Benocci T."/>
            <person name="Peng M."/>
            <person name="Battaglia E."/>
            <person name="Haridas S."/>
            <person name="Andreopoulos W."/>
            <person name="Labutti K."/>
            <person name="Pangilinan J."/>
            <person name="Floch G.L."/>
            <person name="Makela M.R."/>
            <person name="Henrissat B."/>
            <person name="Grigoriev I.V."/>
            <person name="Crouch J.A."/>
            <person name="De Vries R.P."/>
            <person name="Sukno S.A."/>
            <person name="Thon M.R."/>
        </authorList>
    </citation>
    <scope>NUCLEOTIDE SEQUENCE</scope>
    <source>
        <strain evidence="2">MAFF235873</strain>
    </source>
</reference>
<accession>A0AAD9HDI0</accession>
<name>A0AAD9HDI0_9PEZI</name>
<comment type="caution">
    <text evidence="2">The sequence shown here is derived from an EMBL/GenBank/DDBJ whole genome shotgun (WGS) entry which is preliminary data.</text>
</comment>
<keyword evidence="3" id="KW-1185">Reference proteome</keyword>
<dbReference type="Proteomes" id="UP001232148">
    <property type="component" value="Unassembled WGS sequence"/>
</dbReference>
<proteinExistence type="predicted"/>
<gene>
    <name evidence="2" type="ORF">LX32DRAFT_40618</name>
</gene>
<evidence type="ECO:0000313" key="2">
    <source>
        <dbReference type="EMBL" id="KAK2025924.1"/>
    </source>
</evidence>
<protein>
    <submittedName>
        <fullName evidence="2">Uncharacterized protein</fullName>
    </submittedName>
</protein>
<evidence type="ECO:0000313" key="3">
    <source>
        <dbReference type="Proteomes" id="UP001232148"/>
    </source>
</evidence>
<feature type="region of interest" description="Disordered" evidence="1">
    <location>
        <begin position="1"/>
        <end position="36"/>
    </location>
</feature>
<dbReference type="EMBL" id="MU842926">
    <property type="protein sequence ID" value="KAK2025924.1"/>
    <property type="molecule type" value="Genomic_DNA"/>
</dbReference>
<organism evidence="2 3">
    <name type="scientific">Colletotrichum zoysiae</name>
    <dbReference type="NCBI Taxonomy" id="1216348"/>
    <lineage>
        <taxon>Eukaryota</taxon>
        <taxon>Fungi</taxon>
        <taxon>Dikarya</taxon>
        <taxon>Ascomycota</taxon>
        <taxon>Pezizomycotina</taxon>
        <taxon>Sordariomycetes</taxon>
        <taxon>Hypocreomycetidae</taxon>
        <taxon>Glomerellales</taxon>
        <taxon>Glomerellaceae</taxon>
        <taxon>Colletotrichum</taxon>
        <taxon>Colletotrichum graminicola species complex</taxon>
    </lineage>
</organism>
<dbReference type="AlphaFoldDB" id="A0AAD9HDI0"/>